<sequence>MADRWMTPYYRDPFYASLMPYENRGFFGDMDRFDRAMDRMMANTMNWANKSLTESHMFAEPCPEVVDNDKEFRVKMDVSHFAPNELKVSVKDHCLQVEGKHEEKNDKYGTIQRSFIRKYTLPKGMKEENVTSELSKDGMLTVGGSKMAIEDKMKTVPIEFKGLAILPALYSVGESFSLGDAIWTIRVFSRGIFQDRFIV</sequence>
<dbReference type="GO" id="GO:0005634">
    <property type="term" value="C:nucleus"/>
    <property type="evidence" value="ECO:0007669"/>
    <property type="project" value="TreeGrafter"/>
</dbReference>
<keyword evidence="4" id="KW-1185">Reference proteome</keyword>
<dbReference type="GO" id="GO:0042026">
    <property type="term" value="P:protein refolding"/>
    <property type="evidence" value="ECO:0007669"/>
    <property type="project" value="TreeGrafter"/>
</dbReference>
<evidence type="ECO:0000313" key="4">
    <source>
        <dbReference type="Proteomes" id="UP000035681"/>
    </source>
</evidence>
<dbReference type="CDD" id="cd06526">
    <property type="entry name" value="metazoan_ACD"/>
    <property type="match status" value="1"/>
</dbReference>
<accession>A0AAF5CQK9</accession>
<dbReference type="GO" id="GO:0051082">
    <property type="term" value="F:unfolded protein binding"/>
    <property type="evidence" value="ECO:0007669"/>
    <property type="project" value="TreeGrafter"/>
</dbReference>
<name>A0AAF5CQK9_STRER</name>
<feature type="domain" description="SHSP" evidence="3">
    <location>
        <begin position="53"/>
        <end position="161"/>
    </location>
</feature>
<dbReference type="InterPro" id="IPR002068">
    <property type="entry name" value="A-crystallin/Hsp20_dom"/>
</dbReference>
<dbReference type="PANTHER" id="PTHR45640">
    <property type="entry name" value="HEAT SHOCK PROTEIN HSP-12.2-RELATED"/>
    <property type="match status" value="1"/>
</dbReference>
<dbReference type="InterPro" id="IPR008978">
    <property type="entry name" value="HSP20-like_chaperone"/>
</dbReference>
<dbReference type="Pfam" id="PF00011">
    <property type="entry name" value="HSP20"/>
    <property type="match status" value="1"/>
</dbReference>
<evidence type="ECO:0000259" key="3">
    <source>
        <dbReference type="PROSITE" id="PS01031"/>
    </source>
</evidence>
<protein>
    <submittedName>
        <fullName evidence="5">SHSP domain-containing protein</fullName>
    </submittedName>
</protein>
<dbReference type="PROSITE" id="PS01031">
    <property type="entry name" value="SHSP"/>
    <property type="match status" value="1"/>
</dbReference>
<reference evidence="5" key="1">
    <citation type="submission" date="2024-02" db="UniProtKB">
        <authorList>
            <consortium name="WormBaseParasite"/>
        </authorList>
    </citation>
    <scope>IDENTIFICATION</scope>
</reference>
<dbReference type="InterPro" id="IPR001436">
    <property type="entry name" value="Alpha-crystallin/sHSP_animal"/>
</dbReference>
<organism evidence="4 5">
    <name type="scientific">Strongyloides stercoralis</name>
    <name type="common">Threadworm</name>
    <dbReference type="NCBI Taxonomy" id="6248"/>
    <lineage>
        <taxon>Eukaryota</taxon>
        <taxon>Metazoa</taxon>
        <taxon>Ecdysozoa</taxon>
        <taxon>Nematoda</taxon>
        <taxon>Chromadorea</taxon>
        <taxon>Rhabditida</taxon>
        <taxon>Tylenchina</taxon>
        <taxon>Panagrolaimomorpha</taxon>
        <taxon>Strongyloidoidea</taxon>
        <taxon>Strongyloididae</taxon>
        <taxon>Strongyloides</taxon>
    </lineage>
</organism>
<evidence type="ECO:0000256" key="1">
    <source>
        <dbReference type="PROSITE-ProRule" id="PRU00285"/>
    </source>
</evidence>
<evidence type="ECO:0000256" key="2">
    <source>
        <dbReference type="RuleBase" id="RU003616"/>
    </source>
</evidence>
<dbReference type="AlphaFoldDB" id="A0AAF5CQK9"/>
<dbReference type="WBParaSite" id="TCONS_00000275.p1">
    <property type="protein sequence ID" value="TCONS_00000275.p1"/>
    <property type="gene ID" value="XLOC_000284"/>
</dbReference>
<dbReference type="Gene3D" id="2.60.40.790">
    <property type="match status" value="1"/>
</dbReference>
<dbReference type="PANTHER" id="PTHR45640:SF26">
    <property type="entry name" value="RE23625P"/>
    <property type="match status" value="1"/>
</dbReference>
<proteinExistence type="inferred from homology"/>
<comment type="similarity">
    <text evidence="1 2">Belongs to the small heat shock protein (HSP20) family.</text>
</comment>
<dbReference type="SUPFAM" id="SSF49764">
    <property type="entry name" value="HSP20-like chaperones"/>
    <property type="match status" value="1"/>
</dbReference>
<dbReference type="PRINTS" id="PR00299">
    <property type="entry name" value="ACRYSTALLIN"/>
</dbReference>
<dbReference type="GO" id="GO:0005737">
    <property type="term" value="C:cytoplasm"/>
    <property type="evidence" value="ECO:0007669"/>
    <property type="project" value="TreeGrafter"/>
</dbReference>
<dbReference type="Proteomes" id="UP000035681">
    <property type="component" value="Unplaced"/>
</dbReference>
<dbReference type="GO" id="GO:0009408">
    <property type="term" value="P:response to heat"/>
    <property type="evidence" value="ECO:0007669"/>
    <property type="project" value="TreeGrafter"/>
</dbReference>
<evidence type="ECO:0000313" key="5">
    <source>
        <dbReference type="WBParaSite" id="TCONS_00000275.p1"/>
    </source>
</evidence>